<evidence type="ECO:0000256" key="2">
    <source>
        <dbReference type="SAM" id="Phobius"/>
    </source>
</evidence>
<protein>
    <submittedName>
        <fullName evidence="3">Uncharacterized protein</fullName>
    </submittedName>
</protein>
<dbReference type="GeneID" id="66551669"/>
<dbReference type="HOGENOM" id="CLU_1118871_0_0_10"/>
<dbReference type="RefSeq" id="WP_011964249.1">
    <property type="nucleotide sequence ID" value="NC_009613.3"/>
</dbReference>
<dbReference type="PATRIC" id="fig|402612.5.peg.2180"/>
<organism evidence="3 4">
    <name type="scientific">Flavobacterium psychrophilum (strain ATCC 49511 / DSM 21280 / CIP 103535 / JIP02/86)</name>
    <dbReference type="NCBI Taxonomy" id="402612"/>
    <lineage>
        <taxon>Bacteria</taxon>
        <taxon>Pseudomonadati</taxon>
        <taxon>Bacteroidota</taxon>
        <taxon>Flavobacteriia</taxon>
        <taxon>Flavobacteriales</taxon>
        <taxon>Flavobacteriaceae</taxon>
        <taxon>Flavobacterium</taxon>
    </lineage>
</organism>
<dbReference type="OrthoDB" id="1454558at2"/>
<keyword evidence="1" id="KW-0175">Coiled coil</keyword>
<keyword evidence="2" id="KW-1133">Transmembrane helix</keyword>
<name>A6H1I9_FLAPJ</name>
<dbReference type="Proteomes" id="UP000006394">
    <property type="component" value="Chromosome"/>
</dbReference>
<evidence type="ECO:0000313" key="3">
    <source>
        <dbReference type="EMBL" id="CAL44213.1"/>
    </source>
</evidence>
<evidence type="ECO:0000256" key="1">
    <source>
        <dbReference type="SAM" id="Coils"/>
    </source>
</evidence>
<sequence length="248" mass="28940">MTLNIPPEQAIEILKKRKREIYITSFEPNVWVGKTKNDLLEIFGILDGKKFQISQIRFTTPVSSMKYEILEKGKKQADQFLESYIEQIEEYSKIEKKKLEESEEYFKIENSKLVSDYNKLLNDAKLIEIEKNQFLKNVESQNQKIQSLEKNTVQLTDITIKKIVMLISHLPISEVITFISIFLAIIGFSFWIGTTVQENLNKNEQFNSNKIISTQSDSIKDLKIVLKSTVLEKQNIKKQLDSIKRINK</sequence>
<keyword evidence="2" id="KW-0472">Membrane</keyword>
<dbReference type="KEGG" id="fps:FP2152"/>
<dbReference type="AlphaFoldDB" id="A6H1I9"/>
<keyword evidence="2" id="KW-0812">Transmembrane</keyword>
<feature type="transmembrane region" description="Helical" evidence="2">
    <location>
        <begin position="175"/>
        <end position="193"/>
    </location>
</feature>
<evidence type="ECO:0000313" key="4">
    <source>
        <dbReference type="Proteomes" id="UP000006394"/>
    </source>
</evidence>
<proteinExistence type="predicted"/>
<dbReference type="EMBL" id="AM398681">
    <property type="protein sequence ID" value="CAL44213.1"/>
    <property type="molecule type" value="Genomic_DNA"/>
</dbReference>
<dbReference type="EnsemblBacteria" id="CAL44213">
    <property type="protein sequence ID" value="CAL44213"/>
    <property type="gene ID" value="FP2152"/>
</dbReference>
<gene>
    <name evidence="3" type="ordered locus">FP2152</name>
</gene>
<accession>A6H1I9</accession>
<reference evidence="3 4" key="1">
    <citation type="journal article" date="2007" name="Nat. Biotechnol.">
        <title>Complete genome sequence of the fish pathogen Flavobacterium psychrophilum.</title>
        <authorList>
            <person name="Duchaud E."/>
            <person name="Boussaha M."/>
            <person name="Loux V."/>
            <person name="Bernardet J.F."/>
            <person name="Michel C."/>
            <person name="Kerouault B."/>
            <person name="Mondot S."/>
            <person name="Nicolas P."/>
            <person name="Bossy R."/>
            <person name="Caron C."/>
            <person name="Bessieres P."/>
            <person name="Gibrat J.F."/>
            <person name="Claverol S."/>
            <person name="Dumetz F."/>
            <person name="Le Henaff M."/>
            <person name="Benmansour A."/>
        </authorList>
    </citation>
    <scope>NUCLEOTIDE SEQUENCE [LARGE SCALE GENOMIC DNA]</scope>
    <source>
        <strain evidence="4">ATCC 49511 / DSM 21280 / CIP 103535 / JIP02/86</strain>
    </source>
</reference>
<keyword evidence="4" id="KW-1185">Reference proteome</keyword>
<feature type="coiled-coil region" evidence="1">
    <location>
        <begin position="131"/>
        <end position="158"/>
    </location>
</feature>